<dbReference type="Gene3D" id="3.30.70.1440">
    <property type="entry name" value="Multidrug efflux transporter AcrB pore domain"/>
    <property type="match status" value="1"/>
</dbReference>
<keyword evidence="3" id="KW-1185">Reference proteome</keyword>
<dbReference type="OrthoDB" id="9798415at2"/>
<dbReference type="SUPFAM" id="SSF82714">
    <property type="entry name" value="Multidrug efflux transporter AcrB TolC docking domain, DN and DC subdomains"/>
    <property type="match status" value="1"/>
</dbReference>
<feature type="transmembrane region" description="Helical" evidence="1">
    <location>
        <begin position="869"/>
        <end position="889"/>
    </location>
</feature>
<comment type="caution">
    <text evidence="2">The sequence shown here is derived from an EMBL/GenBank/DDBJ whole genome shotgun (WGS) entry which is preliminary data.</text>
</comment>
<feature type="transmembrane region" description="Helical" evidence="1">
    <location>
        <begin position="466"/>
        <end position="488"/>
    </location>
</feature>
<dbReference type="RefSeq" id="WP_099155336.1">
    <property type="nucleotide sequence ID" value="NZ_PDUD01000058.1"/>
</dbReference>
<feature type="transmembrane region" description="Helical" evidence="1">
    <location>
        <begin position="438"/>
        <end position="460"/>
    </location>
</feature>
<feature type="transmembrane region" description="Helical" evidence="1">
    <location>
        <begin position="972"/>
        <end position="995"/>
    </location>
</feature>
<name>A0A2D0MZF8_FLAN2</name>
<feature type="transmembrane region" description="Helical" evidence="1">
    <location>
        <begin position="524"/>
        <end position="544"/>
    </location>
</feature>
<feature type="transmembrane region" description="Helical" evidence="1">
    <location>
        <begin position="895"/>
        <end position="914"/>
    </location>
</feature>
<accession>A0A2D0MZF8</accession>
<keyword evidence="1" id="KW-0472">Membrane</keyword>
<dbReference type="Gene3D" id="3.30.2090.10">
    <property type="entry name" value="Multidrug efflux transporter AcrB TolC docking domain, DN and DC subdomains"/>
    <property type="match status" value="2"/>
</dbReference>
<evidence type="ECO:0000256" key="1">
    <source>
        <dbReference type="SAM" id="Phobius"/>
    </source>
</evidence>
<dbReference type="SUPFAM" id="SSF82866">
    <property type="entry name" value="Multidrug efflux transporter AcrB transmembrane domain"/>
    <property type="match status" value="2"/>
</dbReference>
<dbReference type="GO" id="GO:0042910">
    <property type="term" value="F:xenobiotic transmembrane transporter activity"/>
    <property type="evidence" value="ECO:0007669"/>
    <property type="project" value="TreeGrafter"/>
</dbReference>
<sequence length="1008" mass="112685">MIRFLVNRPVSVIALFLGVLLLAILALRQLKISLLPDIAIPEVIILVDVPNESPAGVEQQVLSTLRSGLLSISGLEDMSSTASWGSGEIRLRFDYGLNMDKVFIELNELIDLSMNDLPPTVSRPRAVKTRATDLPVFYLSLAYHSGKEPGSLAELSEYARKVLRPRLEQLPEIAFLDMHGLTDQHLVIQSYPEVMASLGINQLDLQAAIESNNLVLGSITIKERAYQYQVRIGKPITQIADIRNTTFQVGDRLFKIDDVAEVSLEDQTSVSAFYENGRRAISLAVVKSPNASLKTLKQRLQTIQEQIMQEESRFQLRISRDQTTLLQATLWNLTSSLMLACVLAVGIVFLFYPRWQIPTLIGIVVPVSLLLSFLFFRLGDMSINMISLSGLLLGLGLMIDNGIIVLDNISLSWNQEQSLAQACVQGTNEMIRPLLTSMLTTCSIFFPLIFLSGITGALFLDQALAISISLLISYLVSIILLPVLYYVLMQNQNITFPQQNSALSRMLLNGYDRGFRIIFKHKKLSFVIIVLFLSLSAIIFQGLAKTRFPTLPERAFEAEIEWGAGLQPAVAAQRITTLFDSLDIYWQAHLGISQFLLNTTYQGSLNSASLYIELPPDGAASDIQNLLARELADRYETASITFSAERTAFELLFPSSHTGFSVRCYFPGVEDLDQSDVYQGLFNNIKSLPGVNDAKGMLYSPSYLIEPIPEKLIQYQVNYEILRAELSRLLNYYQLTEIRSFQYSLPVVIKSEDYSIDEINSTATILNQNGLPIPLRHLIRIRKTRSPQKYFASRKGPYLPLELVTDFPEQVEKKIMELTHQYPGVELEVYSNKQYNQGLRRELTIILGFSILLLYFLLTAQFESFLQPLVVLSEIPLGLAGSIVLLWIFEQSINIMSLTGMIVTVGVVINDSIVKIDTINRLRRQGMDSKSAIHMGGLKRINAITMTSLTTILASLPFLFGNDLGSMLQRPLAIGLIGGMIIGTLASLFMVPLLYDIVLSKKAFPPED</sequence>
<dbReference type="Gene3D" id="3.30.70.1430">
    <property type="entry name" value="Multidrug efflux transporter AcrB pore domain"/>
    <property type="match status" value="2"/>
</dbReference>
<protein>
    <recommendedName>
        <fullName evidence="4">Acriflavin resistance protein</fullName>
    </recommendedName>
</protein>
<dbReference type="PANTHER" id="PTHR32063">
    <property type="match status" value="1"/>
</dbReference>
<keyword evidence="1" id="KW-0812">Transmembrane</keyword>
<feature type="transmembrane region" description="Helical" evidence="1">
    <location>
        <begin position="330"/>
        <end position="352"/>
    </location>
</feature>
<proteinExistence type="predicted"/>
<dbReference type="SUPFAM" id="SSF82693">
    <property type="entry name" value="Multidrug efflux transporter AcrB pore domain, PN1, PN2, PC1 and PC2 subdomains"/>
    <property type="match status" value="2"/>
</dbReference>
<gene>
    <name evidence="2" type="ORF">CRP01_38015</name>
</gene>
<organism evidence="2 3">
    <name type="scientific">Flavilitoribacter nigricans (strain ATCC 23147 / DSM 23189 / NBRC 102662 / NCIMB 1420 / SS-2)</name>
    <name type="common">Lewinella nigricans</name>
    <dbReference type="NCBI Taxonomy" id="1122177"/>
    <lineage>
        <taxon>Bacteria</taxon>
        <taxon>Pseudomonadati</taxon>
        <taxon>Bacteroidota</taxon>
        <taxon>Saprospiria</taxon>
        <taxon>Saprospirales</taxon>
        <taxon>Lewinellaceae</taxon>
        <taxon>Flavilitoribacter</taxon>
    </lineage>
</organism>
<evidence type="ECO:0000313" key="2">
    <source>
        <dbReference type="EMBL" id="PHN01279.1"/>
    </source>
</evidence>
<feature type="transmembrane region" description="Helical" evidence="1">
    <location>
        <begin position="385"/>
        <end position="406"/>
    </location>
</feature>
<dbReference type="GO" id="GO:0005886">
    <property type="term" value="C:plasma membrane"/>
    <property type="evidence" value="ECO:0007669"/>
    <property type="project" value="TreeGrafter"/>
</dbReference>
<dbReference type="Gene3D" id="1.20.1640.10">
    <property type="entry name" value="Multidrug efflux transporter AcrB transmembrane domain"/>
    <property type="match status" value="2"/>
</dbReference>
<dbReference type="InterPro" id="IPR001036">
    <property type="entry name" value="Acrflvin-R"/>
</dbReference>
<dbReference type="Pfam" id="PF00873">
    <property type="entry name" value="ACR_tran"/>
    <property type="match status" value="1"/>
</dbReference>
<dbReference type="AlphaFoldDB" id="A0A2D0MZF8"/>
<dbReference type="PRINTS" id="PR00702">
    <property type="entry name" value="ACRIFLAVINRP"/>
</dbReference>
<evidence type="ECO:0008006" key="4">
    <source>
        <dbReference type="Google" id="ProtNLM"/>
    </source>
</evidence>
<dbReference type="EMBL" id="PDUD01000058">
    <property type="protein sequence ID" value="PHN01279.1"/>
    <property type="molecule type" value="Genomic_DNA"/>
</dbReference>
<reference evidence="2 3" key="1">
    <citation type="submission" date="2017-10" db="EMBL/GenBank/DDBJ databases">
        <title>The draft genome sequence of Lewinella nigricans NBRC 102662.</title>
        <authorList>
            <person name="Wang K."/>
        </authorList>
    </citation>
    <scope>NUCLEOTIDE SEQUENCE [LARGE SCALE GENOMIC DNA]</scope>
    <source>
        <strain evidence="2 3">NBRC 102662</strain>
    </source>
</reference>
<feature type="transmembrane region" description="Helical" evidence="1">
    <location>
        <begin position="359"/>
        <end position="379"/>
    </location>
</feature>
<dbReference type="InterPro" id="IPR027463">
    <property type="entry name" value="AcrB_DN_DC_subdom"/>
</dbReference>
<feature type="transmembrane region" description="Helical" evidence="1">
    <location>
        <begin position="843"/>
        <end position="862"/>
    </location>
</feature>
<keyword evidence="1" id="KW-1133">Transmembrane helix</keyword>
<feature type="transmembrane region" description="Helical" evidence="1">
    <location>
        <begin position="941"/>
        <end position="960"/>
    </location>
</feature>
<evidence type="ECO:0000313" key="3">
    <source>
        <dbReference type="Proteomes" id="UP000223913"/>
    </source>
</evidence>
<dbReference type="Gene3D" id="3.30.70.1320">
    <property type="entry name" value="Multidrug efflux transporter AcrB pore domain like"/>
    <property type="match status" value="1"/>
</dbReference>
<dbReference type="PANTHER" id="PTHR32063:SF0">
    <property type="entry name" value="SWARMING MOTILITY PROTEIN SWRC"/>
    <property type="match status" value="1"/>
</dbReference>
<dbReference type="Proteomes" id="UP000223913">
    <property type="component" value="Unassembled WGS sequence"/>
</dbReference>